<dbReference type="InterPro" id="IPR014719">
    <property type="entry name" value="Ribosomal_bL12_C/ClpS-like"/>
</dbReference>
<dbReference type="Gene3D" id="3.30.1390.10">
    <property type="match status" value="1"/>
</dbReference>
<proteinExistence type="predicted"/>
<reference evidence="3 4" key="1">
    <citation type="submission" date="2019-02" db="EMBL/GenBank/DDBJ databases">
        <title>Deep-cultivation of Planctomycetes and their phenomic and genomic characterization uncovers novel biology.</title>
        <authorList>
            <person name="Wiegand S."/>
            <person name="Jogler M."/>
            <person name="Boedeker C."/>
            <person name="Pinto D."/>
            <person name="Vollmers J."/>
            <person name="Rivas-Marin E."/>
            <person name="Kohn T."/>
            <person name="Peeters S.H."/>
            <person name="Heuer A."/>
            <person name="Rast P."/>
            <person name="Oberbeckmann S."/>
            <person name="Bunk B."/>
            <person name="Jeske O."/>
            <person name="Meyerdierks A."/>
            <person name="Storesund J.E."/>
            <person name="Kallscheuer N."/>
            <person name="Luecker S."/>
            <person name="Lage O.M."/>
            <person name="Pohl T."/>
            <person name="Merkel B.J."/>
            <person name="Hornburger P."/>
            <person name="Mueller R.-W."/>
            <person name="Bruemmer F."/>
            <person name="Labrenz M."/>
            <person name="Spormann A.M."/>
            <person name="Op den Camp H."/>
            <person name="Overmann J."/>
            <person name="Amann R."/>
            <person name="Jetten M.S.M."/>
            <person name="Mascher T."/>
            <person name="Medema M.H."/>
            <person name="Devos D.P."/>
            <person name="Kaster A.-K."/>
            <person name="Ovreas L."/>
            <person name="Rohde M."/>
            <person name="Galperin M.Y."/>
            <person name="Jogler C."/>
        </authorList>
    </citation>
    <scope>NUCLEOTIDE SEQUENCE [LARGE SCALE GENOMIC DNA]</scope>
    <source>
        <strain evidence="3 4">Pan241w</strain>
    </source>
</reference>
<feature type="domain" description="Large ribosomal subunit protein bL12 C-terminal" evidence="2">
    <location>
        <begin position="31"/>
        <end position="59"/>
    </location>
</feature>
<dbReference type="RefSeq" id="WP_198000485.1">
    <property type="nucleotide sequence ID" value="NZ_CP036269.1"/>
</dbReference>
<dbReference type="AlphaFoldDB" id="A0A517RF44"/>
<evidence type="ECO:0000313" key="4">
    <source>
        <dbReference type="Proteomes" id="UP000317171"/>
    </source>
</evidence>
<feature type="transmembrane region" description="Helical" evidence="1">
    <location>
        <begin position="71"/>
        <end position="90"/>
    </location>
</feature>
<gene>
    <name evidence="3" type="primary">rplL_1</name>
    <name evidence="3" type="ORF">Pan241w_25810</name>
</gene>
<dbReference type="GO" id="GO:0003735">
    <property type="term" value="F:structural constituent of ribosome"/>
    <property type="evidence" value="ECO:0007669"/>
    <property type="project" value="InterPro"/>
</dbReference>
<keyword evidence="3" id="KW-0689">Ribosomal protein</keyword>
<keyword evidence="4" id="KW-1185">Reference proteome</keyword>
<sequence length="91" mass="9923">MNEPDSQQPEDTGAADAQSELVEQIVNSLKQGNKIQAIKDYRESTGAGLKESKEAIDELIQKYEIPMKSGCASMVLLTLSATFLLMYALGQ</sequence>
<dbReference type="Proteomes" id="UP000317171">
    <property type="component" value="Chromosome"/>
</dbReference>
<keyword evidence="1" id="KW-1133">Transmembrane helix</keyword>
<dbReference type="GO" id="GO:0006412">
    <property type="term" value="P:translation"/>
    <property type="evidence" value="ECO:0007669"/>
    <property type="project" value="InterPro"/>
</dbReference>
<evidence type="ECO:0000256" key="1">
    <source>
        <dbReference type="SAM" id="Phobius"/>
    </source>
</evidence>
<protein>
    <submittedName>
        <fullName evidence="3">50S ribosomal protein L7/L12</fullName>
    </submittedName>
</protein>
<evidence type="ECO:0000259" key="2">
    <source>
        <dbReference type="Pfam" id="PF00542"/>
    </source>
</evidence>
<dbReference type="GO" id="GO:0005840">
    <property type="term" value="C:ribosome"/>
    <property type="evidence" value="ECO:0007669"/>
    <property type="project" value="UniProtKB-KW"/>
</dbReference>
<keyword evidence="1" id="KW-0472">Membrane</keyword>
<dbReference type="EMBL" id="CP036269">
    <property type="protein sequence ID" value="QDT42497.1"/>
    <property type="molecule type" value="Genomic_DNA"/>
</dbReference>
<evidence type="ECO:0000313" key="3">
    <source>
        <dbReference type="EMBL" id="QDT42497.1"/>
    </source>
</evidence>
<dbReference type="KEGG" id="gaz:Pan241w_25810"/>
<dbReference type="InterPro" id="IPR013823">
    <property type="entry name" value="Ribosomal_bL12_C"/>
</dbReference>
<dbReference type="Pfam" id="PF00542">
    <property type="entry name" value="Ribosomal_L12"/>
    <property type="match status" value="1"/>
</dbReference>
<name>A0A517RF44_9PLAN</name>
<keyword evidence="3" id="KW-0687">Ribonucleoprotein</keyword>
<organism evidence="3 4">
    <name type="scientific">Gimesia alba</name>
    <dbReference type="NCBI Taxonomy" id="2527973"/>
    <lineage>
        <taxon>Bacteria</taxon>
        <taxon>Pseudomonadati</taxon>
        <taxon>Planctomycetota</taxon>
        <taxon>Planctomycetia</taxon>
        <taxon>Planctomycetales</taxon>
        <taxon>Planctomycetaceae</taxon>
        <taxon>Gimesia</taxon>
    </lineage>
</organism>
<keyword evidence="1" id="KW-0812">Transmembrane</keyword>
<accession>A0A517RF44</accession>